<dbReference type="InterPro" id="IPR053134">
    <property type="entry name" value="RNA-dir_DNA_polymerase"/>
</dbReference>
<dbReference type="Proteomes" id="UP000198211">
    <property type="component" value="Unassembled WGS sequence"/>
</dbReference>
<organism evidence="2 3">
    <name type="scientific">Phytophthora megakarya</name>
    <dbReference type="NCBI Taxonomy" id="4795"/>
    <lineage>
        <taxon>Eukaryota</taxon>
        <taxon>Sar</taxon>
        <taxon>Stramenopiles</taxon>
        <taxon>Oomycota</taxon>
        <taxon>Peronosporomycetes</taxon>
        <taxon>Peronosporales</taxon>
        <taxon>Peronosporaceae</taxon>
        <taxon>Phytophthora</taxon>
    </lineage>
</organism>
<dbReference type="InterPro" id="IPR043128">
    <property type="entry name" value="Rev_trsase/Diguanyl_cyclase"/>
</dbReference>
<accession>A0A225UJH3</accession>
<keyword evidence="2" id="KW-0548">Nucleotidyltransferase</keyword>
<dbReference type="EMBL" id="NBNE01016637">
    <property type="protein sequence ID" value="OWY93138.1"/>
    <property type="molecule type" value="Genomic_DNA"/>
</dbReference>
<dbReference type="STRING" id="4795.A0A225UJH3"/>
<dbReference type="GO" id="GO:0003964">
    <property type="term" value="F:RNA-directed DNA polymerase activity"/>
    <property type="evidence" value="ECO:0007669"/>
    <property type="project" value="UniProtKB-KW"/>
</dbReference>
<evidence type="ECO:0000313" key="2">
    <source>
        <dbReference type="EMBL" id="OWY93138.1"/>
    </source>
</evidence>
<reference evidence="3" key="1">
    <citation type="submission" date="2017-03" db="EMBL/GenBank/DDBJ databases">
        <title>Phytopthora megakarya and P. palmivora, two closely related causual agents of cacao black pod achieved similar genome size and gene model numbers by different mechanisms.</title>
        <authorList>
            <person name="Ali S."/>
            <person name="Shao J."/>
            <person name="Larry D.J."/>
            <person name="Kronmiller B."/>
            <person name="Shen D."/>
            <person name="Strem M.D."/>
            <person name="Melnick R.L."/>
            <person name="Guiltinan M.J."/>
            <person name="Tyler B.M."/>
            <person name="Meinhardt L.W."/>
            <person name="Bailey B.A."/>
        </authorList>
    </citation>
    <scope>NUCLEOTIDE SEQUENCE [LARGE SCALE GENOMIC DNA]</scope>
    <source>
        <strain evidence="3">zdho120</strain>
    </source>
</reference>
<gene>
    <name evidence="2" type="ORF">PHMEG_00037576</name>
</gene>
<keyword evidence="2" id="KW-0808">Transferase</keyword>
<dbReference type="PANTHER" id="PTHR24559:SF444">
    <property type="entry name" value="REVERSE TRANSCRIPTASE DOMAIN-CONTAINING PROTEIN"/>
    <property type="match status" value="1"/>
</dbReference>
<keyword evidence="3" id="KW-1185">Reference proteome</keyword>
<dbReference type="SUPFAM" id="SSF56672">
    <property type="entry name" value="DNA/RNA polymerases"/>
    <property type="match status" value="1"/>
</dbReference>
<dbReference type="InterPro" id="IPR043502">
    <property type="entry name" value="DNA/RNA_pol_sf"/>
</dbReference>
<sequence length="94" mass="10431">MSGTRNRSLCYPGKYPHGSDKKSQGLLAAEIIRPLTSPWANSDYIRLCIDYKLVNGLTRLMVYSIPKISDLLEDLDKALWYCSLDMASGSGSCP</sequence>
<name>A0A225UJH3_9STRA</name>
<evidence type="ECO:0000256" key="1">
    <source>
        <dbReference type="SAM" id="MobiDB-lite"/>
    </source>
</evidence>
<dbReference type="AlphaFoldDB" id="A0A225UJH3"/>
<evidence type="ECO:0000313" key="3">
    <source>
        <dbReference type="Proteomes" id="UP000198211"/>
    </source>
</evidence>
<feature type="region of interest" description="Disordered" evidence="1">
    <location>
        <begin position="1"/>
        <end position="21"/>
    </location>
</feature>
<proteinExistence type="predicted"/>
<keyword evidence="2" id="KW-0695">RNA-directed DNA polymerase</keyword>
<comment type="caution">
    <text evidence="2">The sequence shown here is derived from an EMBL/GenBank/DDBJ whole genome shotgun (WGS) entry which is preliminary data.</text>
</comment>
<dbReference type="Gene3D" id="3.10.10.10">
    <property type="entry name" value="HIV Type 1 Reverse Transcriptase, subunit A, domain 1"/>
    <property type="match status" value="1"/>
</dbReference>
<protein>
    <submittedName>
        <fullName evidence="2">Reverse transcriptase</fullName>
    </submittedName>
</protein>
<dbReference type="PANTHER" id="PTHR24559">
    <property type="entry name" value="TRANSPOSON TY3-I GAG-POL POLYPROTEIN"/>
    <property type="match status" value="1"/>
</dbReference>
<dbReference type="Gene3D" id="3.30.70.270">
    <property type="match status" value="1"/>
</dbReference>